<organism evidence="11 12">
    <name type="scientific">Acrobeloides nanus</name>
    <dbReference type="NCBI Taxonomy" id="290746"/>
    <lineage>
        <taxon>Eukaryota</taxon>
        <taxon>Metazoa</taxon>
        <taxon>Ecdysozoa</taxon>
        <taxon>Nematoda</taxon>
        <taxon>Chromadorea</taxon>
        <taxon>Rhabditida</taxon>
        <taxon>Tylenchina</taxon>
        <taxon>Cephalobomorpha</taxon>
        <taxon>Cephaloboidea</taxon>
        <taxon>Cephalobidae</taxon>
        <taxon>Acrobeloides</taxon>
    </lineage>
</organism>
<keyword evidence="4" id="KW-0378">Hydrolase</keyword>
<dbReference type="WBParaSite" id="ACRNAN_scaffold27.g27290.t2">
    <property type="protein sequence ID" value="ACRNAN_scaffold27.g27290.t2"/>
    <property type="gene ID" value="ACRNAN_scaffold27.g27290"/>
</dbReference>
<dbReference type="SMART" id="SM00404">
    <property type="entry name" value="PTPc_motif"/>
    <property type="match status" value="1"/>
</dbReference>
<dbReference type="PROSITE" id="PS50054">
    <property type="entry name" value="TYR_PHOSPHATASE_DUAL"/>
    <property type="match status" value="1"/>
</dbReference>
<evidence type="ECO:0000256" key="3">
    <source>
        <dbReference type="ARBA" id="ARBA00013064"/>
    </source>
</evidence>
<keyword evidence="11" id="KW-1185">Reference proteome</keyword>
<feature type="compositionally biased region" description="Polar residues" evidence="7">
    <location>
        <begin position="804"/>
        <end position="815"/>
    </location>
</feature>
<dbReference type="AlphaFoldDB" id="A0A914DK33"/>
<dbReference type="GO" id="GO:0005737">
    <property type="term" value="C:cytoplasm"/>
    <property type="evidence" value="ECO:0007669"/>
    <property type="project" value="TreeGrafter"/>
</dbReference>
<dbReference type="Proteomes" id="UP000887540">
    <property type="component" value="Unplaced"/>
</dbReference>
<dbReference type="GO" id="GO:0005634">
    <property type="term" value="C:nucleus"/>
    <property type="evidence" value="ECO:0007669"/>
    <property type="project" value="UniProtKB-SubCell"/>
</dbReference>
<evidence type="ECO:0000259" key="8">
    <source>
        <dbReference type="PROSITE" id="PS50054"/>
    </source>
</evidence>
<dbReference type="PRINTS" id="PR01764">
    <property type="entry name" value="MAPKPHPHTASE"/>
</dbReference>
<dbReference type="SUPFAM" id="SSF52821">
    <property type="entry name" value="Rhodanese/Cell cycle control phosphatase"/>
    <property type="match status" value="1"/>
</dbReference>
<protein>
    <recommendedName>
        <fullName evidence="3">protein-tyrosine-phosphatase</fullName>
        <ecNumber evidence="3">3.1.3.48</ecNumber>
    </recommendedName>
</protein>
<feature type="region of interest" description="Disordered" evidence="7">
    <location>
        <begin position="702"/>
        <end position="815"/>
    </location>
</feature>
<dbReference type="PANTHER" id="PTHR10159">
    <property type="entry name" value="DUAL SPECIFICITY PROTEIN PHOSPHATASE"/>
    <property type="match status" value="1"/>
</dbReference>
<dbReference type="Gene3D" id="3.90.190.10">
    <property type="entry name" value="Protein tyrosine phosphatase superfamily"/>
    <property type="match status" value="1"/>
</dbReference>
<evidence type="ECO:0000256" key="2">
    <source>
        <dbReference type="ARBA" id="ARBA00008601"/>
    </source>
</evidence>
<dbReference type="GO" id="GO:0017017">
    <property type="term" value="F:MAP kinase tyrosine/serine/threonine phosphatase activity"/>
    <property type="evidence" value="ECO:0007669"/>
    <property type="project" value="InterPro"/>
</dbReference>
<dbReference type="InterPro" id="IPR036873">
    <property type="entry name" value="Rhodanese-like_dom_sf"/>
</dbReference>
<dbReference type="InterPro" id="IPR020422">
    <property type="entry name" value="TYR_PHOSPHATASE_DUAL_dom"/>
</dbReference>
<evidence type="ECO:0000313" key="12">
    <source>
        <dbReference type="WBParaSite" id="ACRNAN_scaffold27.g27290.t2"/>
    </source>
</evidence>
<dbReference type="InterPro" id="IPR000340">
    <property type="entry name" value="Dual-sp_phosphatase_cat-dom"/>
</dbReference>
<dbReference type="InterPro" id="IPR016130">
    <property type="entry name" value="Tyr_Pase_AS"/>
</dbReference>
<dbReference type="InterPro" id="IPR029021">
    <property type="entry name" value="Prot-tyrosine_phosphatase-like"/>
</dbReference>
<evidence type="ECO:0000313" key="11">
    <source>
        <dbReference type="Proteomes" id="UP000887540"/>
    </source>
</evidence>
<evidence type="ECO:0000256" key="4">
    <source>
        <dbReference type="ARBA" id="ARBA00022801"/>
    </source>
</evidence>
<name>A0A914DK33_9BILA</name>
<evidence type="ECO:0000256" key="7">
    <source>
        <dbReference type="SAM" id="MobiDB-lite"/>
    </source>
</evidence>
<dbReference type="GO" id="GO:0008330">
    <property type="term" value="F:protein tyrosine/threonine phosphatase activity"/>
    <property type="evidence" value="ECO:0007669"/>
    <property type="project" value="TreeGrafter"/>
</dbReference>
<dbReference type="EC" id="3.1.3.48" evidence="3"/>
<sequence>MCVMNMMKSTQYECPTKNGTSSTVVLTQHSSNNSSTSAVPKNSPSNCYEISPCSLADRIFNFVDPHVPANAPTKCLIVDCRNFVDYNICHIRSAINAFYSKIMRRRLLNNEVCCEFILNHLSSRWGDLLFSDTSDLEIVLYGGDEGTTRLTNHQQKPSLSKLKCASVDFSNGNHFSSLSSIDSFGSCASEVGNLCKDTSSSENFVRILYDKLRANTKLHFKRIMLLEGGFANFRRQFPELCESSDLKSPTSPCSDASEEDRHQTNGSIKSMTPLSMSASWNRLSLPFSLSQPCLADIHSNSNVPASCPASATSSPEGPTKILDFLYLGSQNDALDPQVIEKYKITKVINLSESCPKPDSVADDIQHFLRIPIKDSYCAKLLPHFETAYAFLEDARQRNEKVLVHCLAGISRSATLAIAYIMRSKGLASDEAYKFVKALRPSISPNFNFMGQLLEYEKQLREKHLIPAALNRSHSITKCSQEVSDRWASEPPPEPVLINDKLCKSASSDFVLLTQSSRNFYTNQNGKRTMDSPLALPERPRQLMRSPPRKSEEETLKPNAQEDLPSPSTELAKLDLSLVNPWFDAHTTSSSFSSTKNVAEKQTESMIENPMFGIFPGPSTSKPNVPAMHKTKSDTCVVKKASSSISATLGPTFRSHCKSSFFRCMMRRPPASKQTEPKKEATTVELSRPKLRRLPLLRSHFEVLPSHEEHHEEKDSSFSPNTMDDSLRDSAYGDSLPRSSTEDSSQQSSLSISLSVDSPESGFVDNYSLSTNPHASHPVSPFQETATTASTNTTDPYHDPERESIGSSSSLEIAVN</sequence>
<dbReference type="GO" id="GO:0033550">
    <property type="term" value="F:MAP kinase tyrosine phosphatase activity"/>
    <property type="evidence" value="ECO:0007669"/>
    <property type="project" value="TreeGrafter"/>
</dbReference>
<feature type="domain" description="Tyrosine-protein phosphatase" evidence="8">
    <location>
        <begin position="317"/>
        <end position="461"/>
    </location>
</feature>
<keyword evidence="5" id="KW-0904">Protein phosphatase</keyword>
<feature type="compositionally biased region" description="Basic and acidic residues" evidence="7">
    <location>
        <begin position="702"/>
        <end position="715"/>
    </location>
</feature>
<dbReference type="PROSITE" id="PS50206">
    <property type="entry name" value="RHODANESE_3"/>
    <property type="match status" value="1"/>
</dbReference>
<dbReference type="InterPro" id="IPR008343">
    <property type="entry name" value="MKP"/>
</dbReference>
<comment type="similarity">
    <text evidence="2">Belongs to the protein-tyrosine phosphatase family. Non-receptor class dual specificity subfamily.</text>
</comment>
<dbReference type="GO" id="GO:0043409">
    <property type="term" value="P:negative regulation of MAPK cascade"/>
    <property type="evidence" value="ECO:0007669"/>
    <property type="project" value="TreeGrafter"/>
</dbReference>
<evidence type="ECO:0000259" key="10">
    <source>
        <dbReference type="PROSITE" id="PS50206"/>
    </source>
</evidence>
<dbReference type="PANTHER" id="PTHR10159:SF533">
    <property type="entry name" value="TYROSINE-PROTEIN PHOSPHATASE VHP-1"/>
    <property type="match status" value="1"/>
</dbReference>
<evidence type="ECO:0000256" key="1">
    <source>
        <dbReference type="ARBA" id="ARBA00004123"/>
    </source>
</evidence>
<feature type="compositionally biased region" description="Low complexity" evidence="7">
    <location>
        <begin position="784"/>
        <end position="793"/>
    </location>
</feature>
<proteinExistence type="inferred from homology"/>
<reference evidence="12" key="1">
    <citation type="submission" date="2022-11" db="UniProtKB">
        <authorList>
            <consortium name="WormBaseParasite"/>
        </authorList>
    </citation>
    <scope>IDENTIFICATION</scope>
</reference>
<dbReference type="InterPro" id="IPR003595">
    <property type="entry name" value="Tyr_Pase_cat"/>
</dbReference>
<feature type="region of interest" description="Disordered" evidence="7">
    <location>
        <begin position="243"/>
        <end position="271"/>
    </location>
</feature>
<evidence type="ECO:0000259" key="9">
    <source>
        <dbReference type="PROSITE" id="PS50056"/>
    </source>
</evidence>
<dbReference type="SMART" id="SM00195">
    <property type="entry name" value="DSPc"/>
    <property type="match status" value="1"/>
</dbReference>
<dbReference type="PROSITE" id="PS00383">
    <property type="entry name" value="TYR_PHOSPHATASE_1"/>
    <property type="match status" value="1"/>
</dbReference>
<dbReference type="PROSITE" id="PS50056">
    <property type="entry name" value="TYR_PHOSPHATASE_2"/>
    <property type="match status" value="1"/>
</dbReference>
<evidence type="ECO:0000256" key="5">
    <source>
        <dbReference type="ARBA" id="ARBA00022912"/>
    </source>
</evidence>
<dbReference type="InterPro" id="IPR001763">
    <property type="entry name" value="Rhodanese-like_dom"/>
</dbReference>
<feature type="region of interest" description="Disordered" evidence="7">
    <location>
        <begin position="667"/>
        <end position="686"/>
    </location>
</feature>
<evidence type="ECO:0000256" key="6">
    <source>
        <dbReference type="ARBA" id="ARBA00023242"/>
    </source>
</evidence>
<feature type="domain" description="Tyrosine specific protein phosphatases" evidence="9">
    <location>
        <begin position="382"/>
        <end position="442"/>
    </location>
</feature>
<feature type="region of interest" description="Disordered" evidence="7">
    <location>
        <begin position="521"/>
        <end position="566"/>
    </location>
</feature>
<feature type="compositionally biased region" description="Low complexity" evidence="7">
    <location>
        <begin position="741"/>
        <end position="760"/>
    </location>
</feature>
<dbReference type="Gene3D" id="3.40.250.10">
    <property type="entry name" value="Rhodanese-like domain"/>
    <property type="match status" value="1"/>
</dbReference>
<accession>A0A914DK33</accession>
<keyword evidence="6" id="KW-0539">Nucleus</keyword>
<feature type="domain" description="Rhodanese" evidence="10">
    <location>
        <begin position="71"/>
        <end position="242"/>
    </location>
</feature>
<dbReference type="Pfam" id="PF00782">
    <property type="entry name" value="DSPc"/>
    <property type="match status" value="1"/>
</dbReference>
<comment type="subcellular location">
    <subcellularLocation>
        <location evidence="1">Nucleus</location>
    </subcellularLocation>
</comment>
<dbReference type="SUPFAM" id="SSF52799">
    <property type="entry name" value="(Phosphotyrosine protein) phosphatases II"/>
    <property type="match status" value="1"/>
</dbReference>
<dbReference type="SMART" id="SM00450">
    <property type="entry name" value="RHOD"/>
    <property type="match status" value="1"/>
</dbReference>
<dbReference type="InterPro" id="IPR000387">
    <property type="entry name" value="Tyr_Pase_dom"/>
</dbReference>